<dbReference type="SUPFAM" id="SSF51556">
    <property type="entry name" value="Metallo-dependent hydrolases"/>
    <property type="match status" value="1"/>
</dbReference>
<dbReference type="Pfam" id="PF04909">
    <property type="entry name" value="Amidohydro_2"/>
    <property type="match status" value="1"/>
</dbReference>
<organism evidence="3 4">
    <name type="scientific">Globicatella sulfidifaciens</name>
    <dbReference type="NCBI Taxonomy" id="136093"/>
    <lineage>
        <taxon>Bacteria</taxon>
        <taxon>Bacillati</taxon>
        <taxon>Bacillota</taxon>
        <taxon>Bacilli</taxon>
        <taxon>Lactobacillales</taxon>
        <taxon>Aerococcaceae</taxon>
        <taxon>Globicatella</taxon>
    </lineage>
</organism>
<dbReference type="Proteomes" id="UP000541058">
    <property type="component" value="Unassembled WGS sequence"/>
</dbReference>
<name>A0A7X8C2V5_9LACT</name>
<dbReference type="Gene3D" id="3.20.20.140">
    <property type="entry name" value="Metal-dependent hydrolases"/>
    <property type="match status" value="1"/>
</dbReference>
<dbReference type="PANTHER" id="PTHR43569">
    <property type="entry name" value="AMIDOHYDROLASE"/>
    <property type="match status" value="1"/>
</dbReference>
<evidence type="ECO:0000313" key="4">
    <source>
        <dbReference type="Proteomes" id="UP000541058"/>
    </source>
</evidence>
<dbReference type="AlphaFoldDB" id="A0A7X8C2V5"/>
<comment type="caution">
    <text evidence="3">The sequence shown here is derived from an EMBL/GenBank/DDBJ whole genome shotgun (WGS) entry which is preliminary data.</text>
</comment>
<proteinExistence type="inferred from homology"/>
<comment type="similarity">
    <text evidence="1">Belongs to the metallo-dependent hydrolases superfamily.</text>
</comment>
<evidence type="ECO:0000313" key="3">
    <source>
        <dbReference type="EMBL" id="NLJ17813.1"/>
    </source>
</evidence>
<accession>A0A7X8C2V5</accession>
<dbReference type="InterPro" id="IPR052350">
    <property type="entry name" value="Metallo-dep_Lactonases"/>
</dbReference>
<dbReference type="GO" id="GO:0016787">
    <property type="term" value="F:hydrolase activity"/>
    <property type="evidence" value="ECO:0007669"/>
    <property type="project" value="UniProtKB-KW"/>
</dbReference>
<reference evidence="3 4" key="1">
    <citation type="journal article" date="2020" name="Biotechnol. Biofuels">
        <title>New insights from the biogas microbiome by comprehensive genome-resolved metagenomics of nearly 1600 species originating from multiple anaerobic digesters.</title>
        <authorList>
            <person name="Campanaro S."/>
            <person name="Treu L."/>
            <person name="Rodriguez-R L.M."/>
            <person name="Kovalovszki A."/>
            <person name="Ziels R.M."/>
            <person name="Maus I."/>
            <person name="Zhu X."/>
            <person name="Kougias P.G."/>
            <person name="Basile A."/>
            <person name="Luo G."/>
            <person name="Schluter A."/>
            <person name="Konstantinidis K.T."/>
            <person name="Angelidaki I."/>
        </authorList>
    </citation>
    <scope>NUCLEOTIDE SEQUENCE [LARGE SCALE GENOMIC DNA]</scope>
    <source>
        <strain evidence="3">AS23ysBPME_34</strain>
    </source>
</reference>
<protein>
    <submittedName>
        <fullName evidence="3">Amidohydrolase family protein</fullName>
    </submittedName>
</protein>
<dbReference type="PANTHER" id="PTHR43569:SF2">
    <property type="entry name" value="AMIDOHYDROLASE-RELATED DOMAIN-CONTAINING PROTEIN"/>
    <property type="match status" value="1"/>
</dbReference>
<dbReference type="RefSeq" id="WP_276646894.1">
    <property type="nucleotide sequence ID" value="NZ_JAAYSM010000096.1"/>
</dbReference>
<evidence type="ECO:0000256" key="1">
    <source>
        <dbReference type="ARBA" id="ARBA00038310"/>
    </source>
</evidence>
<dbReference type="InterPro" id="IPR032466">
    <property type="entry name" value="Metal_Hydrolase"/>
</dbReference>
<gene>
    <name evidence="3" type="ORF">GX355_03025</name>
</gene>
<dbReference type="EMBL" id="JAAYSM010000096">
    <property type="protein sequence ID" value="NLJ17813.1"/>
    <property type="molecule type" value="Genomic_DNA"/>
</dbReference>
<sequence>MRLDAHQHYWRINRGDYGWITPEVTTLYRDYLPEDLLPHLNKHKIDQTILVQAAPTIEESQFLLELSDKYDSIAGVVGWIDLDQPNYLEQFNELAKHPKFLGFRLNIQDMTDETTALKDHYIEALRYFAKEDVPVDLLFVHHQFPTVLKLLEQVPNLRGVVDHLGKPDIASQKFEPWNEHIKEIASYENIYCKLSGMVTEANHDHWNKDDFVQYIQHILDTFGINRVMFGSDWPVCLLAGTYDEVVEVLKHGLQHRLSDNDLAKLFGLNAKRFYKLT</sequence>
<evidence type="ECO:0000259" key="2">
    <source>
        <dbReference type="Pfam" id="PF04909"/>
    </source>
</evidence>
<keyword evidence="3" id="KW-0378">Hydrolase</keyword>
<feature type="domain" description="Amidohydrolase-related" evidence="2">
    <location>
        <begin position="4"/>
        <end position="276"/>
    </location>
</feature>
<dbReference type="InterPro" id="IPR006680">
    <property type="entry name" value="Amidohydro-rel"/>
</dbReference>